<protein>
    <submittedName>
        <fullName evidence="2">Uncharacterized protein</fullName>
    </submittedName>
</protein>
<feature type="signal peptide" evidence="1">
    <location>
        <begin position="1"/>
        <end position="30"/>
    </location>
</feature>
<feature type="chain" id="PRO_5015718621" evidence="1">
    <location>
        <begin position="31"/>
        <end position="379"/>
    </location>
</feature>
<dbReference type="RefSeq" id="WP_109305480.1">
    <property type="nucleotide sequence ID" value="NZ_BJUF01000038.1"/>
</dbReference>
<dbReference type="EMBL" id="QFVR01000005">
    <property type="protein sequence ID" value="PWI26059.1"/>
    <property type="molecule type" value="Genomic_DNA"/>
</dbReference>
<keyword evidence="3" id="KW-1185">Reference proteome</keyword>
<comment type="caution">
    <text evidence="2">The sequence shown here is derived from an EMBL/GenBank/DDBJ whole genome shotgun (WGS) entry which is preliminary data.</text>
</comment>
<gene>
    <name evidence="2" type="ORF">DEX24_05890</name>
</gene>
<evidence type="ECO:0000313" key="3">
    <source>
        <dbReference type="Proteomes" id="UP000245938"/>
    </source>
</evidence>
<dbReference type="Gene3D" id="2.60.120.380">
    <property type="match status" value="2"/>
</dbReference>
<sequence>MNKKTSVFTKILLSATLLVSTVAIASPAQAAVKTHTLKTAGTTTITRSLDKEGMDIFKFDVTKDGAVKIAIKDAKKKGLSLSIFTNINENAMDDILNKPLGELTSKETDKFMDLMSKVKVVDYLINDTMSDGMLEINNVQMGLKKGHYYVLVASDSTGKKNRDYSLTMTSSNKLVELESNDTMSIATAIKRSKVYAASLNMIDEKDYFKVIVPESGKLVVKSTTTKRADMTYNFYDSKKKKMAKTVKRTGKNYHAETTVKKGVYYVKVTGDAMFTTGDDRVNYSMKAYVKTAAPSVQVTNKKGKSKDTITVKGLQKGAQVKLYSDAKKKKLITSKKATASTMTVNTKKLNEAGSTLYITVKNKGLYTSTIKAVKYSKAK</sequence>
<reference evidence="2 3" key="1">
    <citation type="submission" date="2018-05" db="EMBL/GenBank/DDBJ databases">
        <title>Kurthia sibirica genome sequence.</title>
        <authorList>
            <person name="Maclea K.S."/>
            <person name="Goen A.E."/>
        </authorList>
    </citation>
    <scope>NUCLEOTIDE SEQUENCE [LARGE SCALE GENOMIC DNA]</scope>
    <source>
        <strain evidence="2 3">ATCC 49154</strain>
    </source>
</reference>
<proteinExistence type="predicted"/>
<dbReference type="Proteomes" id="UP000245938">
    <property type="component" value="Unassembled WGS sequence"/>
</dbReference>
<evidence type="ECO:0000256" key="1">
    <source>
        <dbReference type="SAM" id="SignalP"/>
    </source>
</evidence>
<dbReference type="SUPFAM" id="SSF89260">
    <property type="entry name" value="Collagen-binding domain"/>
    <property type="match status" value="1"/>
</dbReference>
<organism evidence="2 3">
    <name type="scientific">Kurthia sibirica</name>
    <dbReference type="NCBI Taxonomy" id="202750"/>
    <lineage>
        <taxon>Bacteria</taxon>
        <taxon>Bacillati</taxon>
        <taxon>Bacillota</taxon>
        <taxon>Bacilli</taxon>
        <taxon>Bacillales</taxon>
        <taxon>Caryophanaceae</taxon>
        <taxon>Kurthia</taxon>
    </lineage>
</organism>
<keyword evidence="1" id="KW-0732">Signal</keyword>
<evidence type="ECO:0000313" key="2">
    <source>
        <dbReference type="EMBL" id="PWI26059.1"/>
    </source>
</evidence>
<accession>A0A2U3ANI5</accession>
<dbReference type="AlphaFoldDB" id="A0A2U3ANI5"/>
<name>A0A2U3ANI5_9BACL</name>